<proteinExistence type="predicted"/>
<name>A0AA97ANI8_LEPBY</name>
<protein>
    <submittedName>
        <fullName evidence="5">CHAT domain-containing protein</fullName>
    </submittedName>
</protein>
<feature type="repeat" description="TPR" evidence="1">
    <location>
        <begin position="389"/>
        <end position="422"/>
    </location>
</feature>
<dbReference type="InterPro" id="IPR026000">
    <property type="entry name" value="Apc5_dom"/>
</dbReference>
<feature type="repeat" description="TPR" evidence="1">
    <location>
        <begin position="121"/>
        <end position="154"/>
    </location>
</feature>
<sequence>MRPRFIALLFFACVISMGSIAIPVNLIPAISQTVSARKEAADRLLKQGDEQISKNQAQEALRSLQQALVIYQEIKDRSGEGTTLKSIGNAYRILKEHEKVITYQQQAYAISLEIKDRDLEARALNNIGLAYQDLNNPAKAIEFFQRSLTVSQSSQNKKVVMIALRNLGRLHNAQREYKKAIKLLMQGLEIAKVGQDRQEQGYSYFNLAASFYGLAKYPDALNYLQQSAAIARERKDYREEVSSLTAIGQVRQVEQKYDEAIKVYQQALTITQTQLSDKPLELEIMRQTALCYGILNKQSRTPAQLKQSIKFAEKLIQTNQQQTQPIVNIEIAGIALIAQAQTKLALYYAEQEEYELAQKYHLAVIETAQKGIRFIDKQAVTETSQLVKGELFTSMGFAYSFIGEEDQAIQALEKAIPLLQNRNKSVYLNSRLMLLSLQSSKDSTLEELNRLQRDAEKLVPLVEQFFDQQNIWLFVGSQINLYRKRIDNYLTLGDYRAAEQTAEKLVSLGKKHDRDDLMLSGLSLLQIIYALQGQQQKVAQTLERSEQIQSKFNFEAKSTAEKILYISQLSNIAPKYQIFGEIGKSIKIGEEALSKLKTINPAKIALNQRETFVSLKAGILEGLSLSYALIGDNTKSLQFQREYITVALNSKIPELRFQGLISKARLAASERDLSQAIEQTQQAIALLPSIQNKETSGSAERKVTALTQLSQIFALQENYGAALEKAEEALQQAEKSNNPESLILSLETLAFIYAAKGDIAKSHSFVPRLSTTIQRNPNAYSRSTALLGLVNNFYSWGDYKSSKVFLNQAIEDSEQVQVKAWNFLLKQVLAQVIWAEGEPRKALKLLQEGSISGQSDNVYFAAYYQQTLAILFGELGQFTEATVAANKALKLVRKLDKPEFEKGILSLIGSLHRKQGQYNSAIEVFQSALAIRSSTDAKVEERNNVGIYSGLAQTYAAQNQTITAIAFYKKAVNSTEETRQFFKTAHPNLQRSFLNATVDFGKVKRSDIYRQLADLLLSQGQVLEAQQVLELLKIQEIREFDRNTRAKISATGELLELEPTERSIIEKYGSYVNFIQKLQACQATSCSDLQKLTALKEQAKAEYNRYIQDLNAMSEQLKNKDRDSFLDPRNPLSAKAVKLLENRPDAAVVYSLVTDKSIWFVVVTQGVAPRAFEVKNVSRKELSKAVGEFRQAMEKCQQPGYVCTTTDTVAIQQISQKLYRWLFPPELRKELPPDMIKHLMFSLDRNIRYIPMSALFDGKNYLIEKYAISTITTADRAENEAFSQTVQTASLLAMGASQFPNGLSPLPNVELELKAIVKTNPQDRLGIYPGLEFLNENFSKNNLTNSLPGRNILHLASHGIFSLRSPSESYISLGDRDRLSIPEIRAMTALKNIDLVVLSACQTALGGRENEDGVEIASMGSAFLQNNVKSVLASLWNVDDISTSLLMKKFYETLARNEPQKPITRAKALQQVQLQFLEGDISISDGDRLRRSLKVEADLLPLQPNQIPDFRHPYYWSPFVLMGSGF</sequence>
<feature type="repeat" description="TPR" evidence="1">
    <location>
        <begin position="902"/>
        <end position="935"/>
    </location>
</feature>
<dbReference type="PANTHER" id="PTHR10098">
    <property type="entry name" value="RAPSYN-RELATED"/>
    <property type="match status" value="1"/>
</dbReference>
<dbReference type="RefSeq" id="WP_316426266.1">
    <property type="nucleotide sequence ID" value="NZ_CP130144.1"/>
</dbReference>
<accession>A0AA97ANI8</accession>
<feature type="coiled-coil region" evidence="2">
    <location>
        <begin position="1089"/>
        <end position="1123"/>
    </location>
</feature>
<dbReference type="Pfam" id="PF12862">
    <property type="entry name" value="ANAPC5"/>
    <property type="match status" value="1"/>
</dbReference>
<keyword evidence="2" id="KW-0175">Coiled coil</keyword>
<dbReference type="Pfam" id="PF13176">
    <property type="entry name" value="TPR_7"/>
    <property type="match status" value="2"/>
</dbReference>
<dbReference type="InterPro" id="IPR011990">
    <property type="entry name" value="TPR-like_helical_dom_sf"/>
</dbReference>
<evidence type="ECO:0000259" key="3">
    <source>
        <dbReference type="Pfam" id="PF12770"/>
    </source>
</evidence>
<gene>
    <name evidence="5" type="ORF">Q2T42_19815</name>
</gene>
<dbReference type="InterPro" id="IPR024983">
    <property type="entry name" value="CHAT_dom"/>
</dbReference>
<reference evidence="5" key="2">
    <citation type="submission" date="2023-07" db="EMBL/GenBank/DDBJ databases">
        <authorList>
            <person name="Bai X.-H."/>
            <person name="Wang H.-H."/>
            <person name="Wang J."/>
            <person name="Ma M.-Y."/>
            <person name="Hu H.-H."/>
            <person name="Song Z.-L."/>
            <person name="Ma H.-G."/>
            <person name="Fan Y."/>
            <person name="Du C.-Y."/>
            <person name="Xu J.-C."/>
        </authorList>
    </citation>
    <scope>NUCLEOTIDE SEQUENCE</scope>
    <source>
        <strain evidence="5">CZ1</strain>
    </source>
</reference>
<dbReference type="PROSITE" id="PS50005">
    <property type="entry name" value="TPR"/>
    <property type="match status" value="4"/>
</dbReference>
<evidence type="ECO:0000259" key="4">
    <source>
        <dbReference type="Pfam" id="PF12862"/>
    </source>
</evidence>
<dbReference type="SUPFAM" id="SSF48452">
    <property type="entry name" value="TPR-like"/>
    <property type="match status" value="5"/>
</dbReference>
<organism evidence="5">
    <name type="scientific">Leptolyngbya boryana CZ1</name>
    <dbReference type="NCBI Taxonomy" id="3060204"/>
    <lineage>
        <taxon>Bacteria</taxon>
        <taxon>Bacillati</taxon>
        <taxon>Cyanobacteriota</taxon>
        <taxon>Cyanophyceae</taxon>
        <taxon>Leptolyngbyales</taxon>
        <taxon>Leptolyngbyaceae</taxon>
        <taxon>Leptolyngbya group</taxon>
        <taxon>Leptolyngbya</taxon>
    </lineage>
</organism>
<feature type="domain" description="CHAT" evidence="3">
    <location>
        <begin position="1213"/>
        <end position="1524"/>
    </location>
</feature>
<dbReference type="InterPro" id="IPR019734">
    <property type="entry name" value="TPR_rpt"/>
</dbReference>
<dbReference type="SMART" id="SM00028">
    <property type="entry name" value="TPR"/>
    <property type="match status" value="14"/>
</dbReference>
<dbReference type="Pfam" id="PF12770">
    <property type="entry name" value="CHAT"/>
    <property type="match status" value="1"/>
</dbReference>
<evidence type="ECO:0000313" key="5">
    <source>
        <dbReference type="EMBL" id="WNZ44079.1"/>
    </source>
</evidence>
<feature type="repeat" description="TPR" evidence="1">
    <location>
        <begin position="241"/>
        <end position="274"/>
    </location>
</feature>
<dbReference type="EMBL" id="CP130144">
    <property type="protein sequence ID" value="WNZ44079.1"/>
    <property type="molecule type" value="Genomic_DNA"/>
</dbReference>
<evidence type="ECO:0000256" key="2">
    <source>
        <dbReference type="SAM" id="Coils"/>
    </source>
</evidence>
<keyword evidence="1" id="KW-0802">TPR repeat</keyword>
<feature type="domain" description="Anaphase-promoting complex subunit 5" evidence="4">
    <location>
        <begin position="394"/>
        <end position="435"/>
    </location>
</feature>
<evidence type="ECO:0000256" key="1">
    <source>
        <dbReference type="PROSITE-ProRule" id="PRU00339"/>
    </source>
</evidence>
<reference evidence="5" key="1">
    <citation type="journal article" date="2023" name="Plants (Basel)">
        <title>Genomic Analysis of Leptolyngbya boryana CZ1 Reveals Efficient Carbon Fixation Modules.</title>
        <authorList>
            <person name="Bai X."/>
            <person name="Wang H."/>
            <person name="Cheng W."/>
            <person name="Wang J."/>
            <person name="Ma M."/>
            <person name="Hu H."/>
            <person name="Song Z."/>
            <person name="Ma H."/>
            <person name="Fan Y."/>
            <person name="Du C."/>
            <person name="Xu J."/>
        </authorList>
    </citation>
    <scope>NUCLEOTIDE SEQUENCE</scope>
    <source>
        <strain evidence="5">CZ1</strain>
    </source>
</reference>
<dbReference type="Gene3D" id="1.25.40.10">
    <property type="entry name" value="Tetratricopeptide repeat domain"/>
    <property type="match status" value="5"/>
</dbReference>
<dbReference type="Pfam" id="PF13424">
    <property type="entry name" value="TPR_12"/>
    <property type="match status" value="2"/>
</dbReference>